<dbReference type="AlphaFoldDB" id="A0AAD7ZI49"/>
<gene>
    <name evidence="1" type="ORF">L9F63_024037</name>
</gene>
<organism evidence="1 2">
    <name type="scientific">Diploptera punctata</name>
    <name type="common">Pacific beetle cockroach</name>
    <dbReference type="NCBI Taxonomy" id="6984"/>
    <lineage>
        <taxon>Eukaryota</taxon>
        <taxon>Metazoa</taxon>
        <taxon>Ecdysozoa</taxon>
        <taxon>Arthropoda</taxon>
        <taxon>Hexapoda</taxon>
        <taxon>Insecta</taxon>
        <taxon>Pterygota</taxon>
        <taxon>Neoptera</taxon>
        <taxon>Polyneoptera</taxon>
        <taxon>Dictyoptera</taxon>
        <taxon>Blattodea</taxon>
        <taxon>Blaberoidea</taxon>
        <taxon>Blaberidae</taxon>
        <taxon>Diplopterinae</taxon>
        <taxon>Diploptera</taxon>
    </lineage>
</organism>
<feature type="non-terminal residue" evidence="1">
    <location>
        <position position="51"/>
    </location>
</feature>
<sequence>ASIEYLKLLTESFQLLRHYKLNKKKTLPSTSIFIGERCLATKGVSDVNGFH</sequence>
<evidence type="ECO:0000313" key="2">
    <source>
        <dbReference type="Proteomes" id="UP001233999"/>
    </source>
</evidence>
<reference evidence="1" key="2">
    <citation type="submission" date="2023-05" db="EMBL/GenBank/DDBJ databases">
        <authorList>
            <person name="Fouks B."/>
        </authorList>
    </citation>
    <scope>NUCLEOTIDE SEQUENCE</scope>
    <source>
        <strain evidence="1">Stay&amp;Tobe</strain>
        <tissue evidence="1">Testes</tissue>
    </source>
</reference>
<comment type="caution">
    <text evidence="1">The sequence shown here is derived from an EMBL/GenBank/DDBJ whole genome shotgun (WGS) entry which is preliminary data.</text>
</comment>
<keyword evidence="2" id="KW-1185">Reference proteome</keyword>
<reference evidence="1" key="1">
    <citation type="journal article" date="2023" name="IScience">
        <title>Live-bearing cockroach genome reveals convergent evolutionary mechanisms linked to viviparity in insects and beyond.</title>
        <authorList>
            <person name="Fouks B."/>
            <person name="Harrison M.C."/>
            <person name="Mikhailova A.A."/>
            <person name="Marchal E."/>
            <person name="English S."/>
            <person name="Carruthers M."/>
            <person name="Jennings E.C."/>
            <person name="Chiamaka E.L."/>
            <person name="Frigard R.A."/>
            <person name="Pippel M."/>
            <person name="Attardo G.M."/>
            <person name="Benoit J.B."/>
            <person name="Bornberg-Bauer E."/>
            <person name="Tobe S.S."/>
        </authorList>
    </citation>
    <scope>NUCLEOTIDE SEQUENCE</scope>
    <source>
        <strain evidence="1">Stay&amp;Tobe</strain>
    </source>
</reference>
<feature type="non-terminal residue" evidence="1">
    <location>
        <position position="1"/>
    </location>
</feature>
<proteinExistence type="predicted"/>
<evidence type="ECO:0000313" key="1">
    <source>
        <dbReference type="EMBL" id="KAJ9580785.1"/>
    </source>
</evidence>
<name>A0AAD7ZI49_DIPPU</name>
<dbReference type="Proteomes" id="UP001233999">
    <property type="component" value="Unassembled WGS sequence"/>
</dbReference>
<accession>A0AAD7ZI49</accession>
<protein>
    <submittedName>
        <fullName evidence="1">Uncharacterized protein</fullName>
    </submittedName>
</protein>
<dbReference type="EMBL" id="JASPKZ010008149">
    <property type="protein sequence ID" value="KAJ9580785.1"/>
    <property type="molecule type" value="Genomic_DNA"/>
</dbReference>